<organism evidence="1 2">
    <name type="scientific">Arctium lappa</name>
    <name type="common">Greater burdock</name>
    <name type="synonym">Lappa major</name>
    <dbReference type="NCBI Taxonomy" id="4217"/>
    <lineage>
        <taxon>Eukaryota</taxon>
        <taxon>Viridiplantae</taxon>
        <taxon>Streptophyta</taxon>
        <taxon>Embryophyta</taxon>
        <taxon>Tracheophyta</taxon>
        <taxon>Spermatophyta</taxon>
        <taxon>Magnoliopsida</taxon>
        <taxon>eudicotyledons</taxon>
        <taxon>Gunneridae</taxon>
        <taxon>Pentapetalae</taxon>
        <taxon>asterids</taxon>
        <taxon>campanulids</taxon>
        <taxon>Asterales</taxon>
        <taxon>Asteraceae</taxon>
        <taxon>Carduoideae</taxon>
        <taxon>Cardueae</taxon>
        <taxon>Arctiinae</taxon>
        <taxon>Arctium</taxon>
    </lineage>
</organism>
<reference evidence="2" key="1">
    <citation type="journal article" date="2022" name="Mol. Ecol. Resour.">
        <title>The genomes of chicory, endive, great burdock and yacon provide insights into Asteraceae palaeo-polyploidization history and plant inulin production.</title>
        <authorList>
            <person name="Fan W."/>
            <person name="Wang S."/>
            <person name="Wang H."/>
            <person name="Wang A."/>
            <person name="Jiang F."/>
            <person name="Liu H."/>
            <person name="Zhao H."/>
            <person name="Xu D."/>
            <person name="Zhang Y."/>
        </authorList>
    </citation>
    <scope>NUCLEOTIDE SEQUENCE [LARGE SCALE GENOMIC DNA]</scope>
    <source>
        <strain evidence="2">cv. Niubang</strain>
    </source>
</reference>
<dbReference type="EMBL" id="CM042047">
    <property type="protein sequence ID" value="KAI3770457.1"/>
    <property type="molecule type" value="Genomic_DNA"/>
</dbReference>
<dbReference type="Proteomes" id="UP001055879">
    <property type="component" value="Linkage Group LG01"/>
</dbReference>
<keyword evidence="2" id="KW-1185">Reference proteome</keyword>
<comment type="caution">
    <text evidence="1">The sequence shown here is derived from an EMBL/GenBank/DDBJ whole genome shotgun (WGS) entry which is preliminary data.</text>
</comment>
<accession>A0ACB9FIJ8</accession>
<evidence type="ECO:0000313" key="1">
    <source>
        <dbReference type="EMBL" id="KAI3770457.1"/>
    </source>
</evidence>
<reference evidence="1 2" key="2">
    <citation type="journal article" date="2022" name="Mol. Ecol. Resour.">
        <title>The genomes of chicory, endive, great burdock and yacon provide insights into Asteraceae paleo-polyploidization history and plant inulin production.</title>
        <authorList>
            <person name="Fan W."/>
            <person name="Wang S."/>
            <person name="Wang H."/>
            <person name="Wang A."/>
            <person name="Jiang F."/>
            <person name="Liu H."/>
            <person name="Zhao H."/>
            <person name="Xu D."/>
            <person name="Zhang Y."/>
        </authorList>
    </citation>
    <scope>NUCLEOTIDE SEQUENCE [LARGE SCALE GENOMIC DNA]</scope>
    <source>
        <strain evidence="2">cv. Niubang</strain>
    </source>
</reference>
<gene>
    <name evidence="1" type="ORF">L6452_01591</name>
</gene>
<sequence>MPNNLPEVPRFAYFITDLDAFDAERLDLAKNVKILKNVMVVWKANLVIAKGPTIIACMLHDVALLLKQGKHWLVVDVSSPSQIRLFVKKKKTPSNYLTNLFQRGNIGMRSLGDMSRQILICMFTVGYLGISCILRSGINDVGPVYKFVVIGKIRSTMMLKCEYNSDGELKGELEETNEIAMLSVLMRV</sequence>
<name>A0ACB9FIJ8_ARCLA</name>
<evidence type="ECO:0000313" key="2">
    <source>
        <dbReference type="Proteomes" id="UP001055879"/>
    </source>
</evidence>
<protein>
    <submittedName>
        <fullName evidence="1">Uncharacterized protein</fullName>
    </submittedName>
</protein>
<proteinExistence type="predicted"/>